<comment type="cofactor">
    <cofactor evidence="1">
        <name>FAD</name>
        <dbReference type="ChEBI" id="CHEBI:57692"/>
    </cofactor>
</comment>
<comment type="similarity">
    <text evidence="5">Belongs to the DNA photolyase family.</text>
</comment>
<dbReference type="EMBL" id="JBHLTP010000024">
    <property type="protein sequence ID" value="MFC0525998.1"/>
    <property type="molecule type" value="Genomic_DNA"/>
</dbReference>
<protein>
    <submittedName>
        <fullName evidence="8">FAD-binding domain-containing protein</fullName>
    </submittedName>
</protein>
<sequence length="495" mass="57562">MVHVVWLKRDLRLHDHKPLVEALRYGEPILPLYVAEPSIWQGGDLSERHFHFVKESLSDLQHSYDERGGNLFVAIGEMEDMLNILEDAFGDFTIHVHEEYGTEQTRNRNVRVSRWMEEKGLSFIEYPSLGIQQDTKKSFRQNWSAYMKEEQLPVPERIHTVEEEDVPSILSSKVDKLNRLSPSGTRIKYGQQGGESLALDDLQTFLEERCSRYETDLSNPLASFNTCSRLSAYLAWGNISMRHVVQRTNAAMTEDGNHTKQLKAFRSRLYWHGQCMKQLMEYPSLPTSSVQKELDAVRKEWEEETFERWCKGETGIPMIDAAMRSLLKTGWLNARSRAMLVSFICNTLLMDWRRPAHYLAQQFLDYEPAIHYSEMQRLAGTFGEAEARIYNPIQEGKKHDPDGAFVRRYVPVLKDVPNKYVHEPWKYDGFFHLHYVEPVVDVKNVNKVAKQVLNKMDGRSRRAKGNQHKTERREKDGTEQLSFGLLEGSDEEEQS</sequence>
<evidence type="ECO:0000256" key="5">
    <source>
        <dbReference type="RuleBase" id="RU004182"/>
    </source>
</evidence>
<feature type="region of interest" description="Disordered" evidence="6">
    <location>
        <begin position="455"/>
        <end position="495"/>
    </location>
</feature>
<dbReference type="Proteomes" id="UP001589836">
    <property type="component" value="Unassembled WGS sequence"/>
</dbReference>
<feature type="domain" description="Photolyase/cryptochrome alpha/beta" evidence="7">
    <location>
        <begin position="1"/>
        <end position="131"/>
    </location>
</feature>
<dbReference type="Pfam" id="PF03441">
    <property type="entry name" value="FAD_binding_7"/>
    <property type="match status" value="1"/>
</dbReference>
<evidence type="ECO:0000256" key="3">
    <source>
        <dbReference type="ARBA" id="ARBA00022827"/>
    </source>
</evidence>
<organism evidence="8 9">
    <name type="scientific">Pontibacillus salicampi</name>
    <dbReference type="NCBI Taxonomy" id="1449801"/>
    <lineage>
        <taxon>Bacteria</taxon>
        <taxon>Bacillati</taxon>
        <taxon>Bacillota</taxon>
        <taxon>Bacilli</taxon>
        <taxon>Bacillales</taxon>
        <taxon>Bacillaceae</taxon>
        <taxon>Pontibacillus</taxon>
    </lineage>
</organism>
<dbReference type="Gene3D" id="1.10.579.10">
    <property type="entry name" value="DNA Cyclobutane Dipyrimidine Photolyase, subunit A, domain 3"/>
    <property type="match status" value="1"/>
</dbReference>
<dbReference type="PROSITE" id="PS51645">
    <property type="entry name" value="PHR_CRY_ALPHA_BETA"/>
    <property type="match status" value="1"/>
</dbReference>
<evidence type="ECO:0000259" key="7">
    <source>
        <dbReference type="PROSITE" id="PS51645"/>
    </source>
</evidence>
<dbReference type="PROSITE" id="PS00394">
    <property type="entry name" value="DNA_PHOTOLYASES_1_1"/>
    <property type="match status" value="1"/>
</dbReference>
<gene>
    <name evidence="8" type="ORF">ACFFGV_20700</name>
</gene>
<dbReference type="InterPro" id="IPR036134">
    <property type="entry name" value="Crypto/Photolyase_FAD-like_sf"/>
</dbReference>
<evidence type="ECO:0000256" key="1">
    <source>
        <dbReference type="ARBA" id="ARBA00001974"/>
    </source>
</evidence>
<dbReference type="SUPFAM" id="SSF48173">
    <property type="entry name" value="Cryptochrome/photolyase FAD-binding domain"/>
    <property type="match status" value="1"/>
</dbReference>
<dbReference type="InterPro" id="IPR006050">
    <property type="entry name" value="DNA_photolyase_N"/>
</dbReference>
<keyword evidence="2 5" id="KW-0285">Flavoprotein</keyword>
<dbReference type="PRINTS" id="PR00147">
    <property type="entry name" value="DNAPHOTLYASE"/>
</dbReference>
<dbReference type="Gene3D" id="1.25.40.80">
    <property type="match status" value="1"/>
</dbReference>
<feature type="compositionally biased region" description="Basic and acidic residues" evidence="6">
    <location>
        <begin position="468"/>
        <end position="478"/>
    </location>
</feature>
<keyword evidence="3 5" id="KW-0274">FAD</keyword>
<accession>A0ABV6LUB6</accession>
<dbReference type="PANTHER" id="PTHR11455">
    <property type="entry name" value="CRYPTOCHROME"/>
    <property type="match status" value="1"/>
</dbReference>
<evidence type="ECO:0000256" key="6">
    <source>
        <dbReference type="SAM" id="MobiDB-lite"/>
    </source>
</evidence>
<comment type="caution">
    <text evidence="8">The sequence shown here is derived from an EMBL/GenBank/DDBJ whole genome shotgun (WGS) entry which is preliminary data.</text>
</comment>
<reference evidence="8 9" key="1">
    <citation type="submission" date="2024-09" db="EMBL/GenBank/DDBJ databases">
        <authorList>
            <person name="Sun Q."/>
            <person name="Mori K."/>
        </authorList>
    </citation>
    <scope>NUCLEOTIDE SEQUENCE [LARGE SCALE GENOMIC DNA]</scope>
    <source>
        <strain evidence="8 9">NCAIM B.02529</strain>
    </source>
</reference>
<dbReference type="InterPro" id="IPR005101">
    <property type="entry name" value="Cryptochr/Photolyase_FAD-bd"/>
</dbReference>
<dbReference type="SUPFAM" id="SSF52425">
    <property type="entry name" value="Cryptochrome/photolyase, N-terminal domain"/>
    <property type="match status" value="1"/>
</dbReference>
<evidence type="ECO:0000313" key="9">
    <source>
        <dbReference type="Proteomes" id="UP001589836"/>
    </source>
</evidence>
<dbReference type="Gene3D" id="3.40.50.620">
    <property type="entry name" value="HUPs"/>
    <property type="match status" value="1"/>
</dbReference>
<dbReference type="PANTHER" id="PTHR11455:SF9">
    <property type="entry name" value="CRYPTOCHROME CIRCADIAN CLOCK 5 ISOFORM X1"/>
    <property type="match status" value="1"/>
</dbReference>
<name>A0ABV6LUB6_9BACI</name>
<proteinExistence type="inferred from homology"/>
<evidence type="ECO:0000256" key="4">
    <source>
        <dbReference type="ARBA" id="ARBA00022991"/>
    </source>
</evidence>
<dbReference type="RefSeq" id="WP_377351853.1">
    <property type="nucleotide sequence ID" value="NZ_JBHLTP010000024.1"/>
</dbReference>
<evidence type="ECO:0000256" key="2">
    <source>
        <dbReference type="ARBA" id="ARBA00022630"/>
    </source>
</evidence>
<keyword evidence="4 5" id="KW-0157">Chromophore</keyword>
<dbReference type="InterPro" id="IPR018394">
    <property type="entry name" value="DNA_photolyase_1_CS_C"/>
</dbReference>
<dbReference type="InterPro" id="IPR036155">
    <property type="entry name" value="Crypto/Photolyase_N_sf"/>
</dbReference>
<dbReference type="Pfam" id="PF00875">
    <property type="entry name" value="DNA_photolyase"/>
    <property type="match status" value="1"/>
</dbReference>
<dbReference type="InterPro" id="IPR014729">
    <property type="entry name" value="Rossmann-like_a/b/a_fold"/>
</dbReference>
<evidence type="ECO:0000313" key="8">
    <source>
        <dbReference type="EMBL" id="MFC0525998.1"/>
    </source>
</evidence>
<keyword evidence="9" id="KW-1185">Reference proteome</keyword>
<dbReference type="InterPro" id="IPR002081">
    <property type="entry name" value="Cryptochrome/DNA_photolyase_1"/>
</dbReference>